<gene>
    <name evidence="1" type="ORF">SAMN05421779_104104</name>
</gene>
<keyword evidence="2" id="KW-1185">Reference proteome</keyword>
<accession>A0A1N7MGF7</accession>
<dbReference type="Proteomes" id="UP000185678">
    <property type="component" value="Unassembled WGS sequence"/>
</dbReference>
<sequence length="244" mass="27695">MEEACYGKPHGPLVTPEEFILRGTSLYNALGIVPYCPSCDEPLFLHAVHSLRTSSSFHHRELKEGIDPLDDCVLAARNARLKSLEPDGWDFARGQRIRELFFEDTNLRYAYAFCLSMCRKGNLPVPQWQKMLQRADQKKIWCYAGIKVWAIPYILLSLENFRTRPSPQKLEYGFHFILHKPRGSKISSMWGTSSCTLKKVFSDSGNEIAASDNPYPVTAEAMIQKAGDTSWIPQALLRSLKPPS</sequence>
<protein>
    <submittedName>
        <fullName evidence="1">Uncharacterized protein</fullName>
    </submittedName>
</protein>
<dbReference type="STRING" id="80876.SAMN05421779_104104"/>
<reference evidence="1 2" key="1">
    <citation type="submission" date="2017-01" db="EMBL/GenBank/DDBJ databases">
        <authorList>
            <person name="Mah S.A."/>
            <person name="Swanson W.J."/>
            <person name="Moy G.W."/>
            <person name="Vacquier V.D."/>
        </authorList>
    </citation>
    <scope>NUCLEOTIDE SEQUENCE [LARGE SCALE GENOMIC DNA]</scope>
    <source>
        <strain evidence="1 2">DSM 11589</strain>
    </source>
</reference>
<dbReference type="AlphaFoldDB" id="A0A1N7MGF7"/>
<proteinExistence type="predicted"/>
<evidence type="ECO:0000313" key="2">
    <source>
        <dbReference type="Proteomes" id="UP000185678"/>
    </source>
</evidence>
<evidence type="ECO:0000313" key="1">
    <source>
        <dbReference type="EMBL" id="SIS85118.1"/>
    </source>
</evidence>
<name>A0A1N7MGF7_9PROT</name>
<dbReference type="EMBL" id="FTOA01000004">
    <property type="protein sequence ID" value="SIS85118.1"/>
    <property type="molecule type" value="Genomic_DNA"/>
</dbReference>
<organism evidence="1 2">
    <name type="scientific">Insolitispirillum peregrinum</name>
    <dbReference type="NCBI Taxonomy" id="80876"/>
    <lineage>
        <taxon>Bacteria</taxon>
        <taxon>Pseudomonadati</taxon>
        <taxon>Pseudomonadota</taxon>
        <taxon>Alphaproteobacteria</taxon>
        <taxon>Rhodospirillales</taxon>
        <taxon>Novispirillaceae</taxon>
        <taxon>Insolitispirillum</taxon>
    </lineage>
</organism>